<evidence type="ECO:0000313" key="1">
    <source>
        <dbReference type="EMBL" id="KAL0366699.1"/>
    </source>
</evidence>
<protein>
    <submittedName>
        <fullName evidence="1">Uncharacterized protein</fullName>
    </submittedName>
</protein>
<reference evidence="1" key="1">
    <citation type="submission" date="2020-06" db="EMBL/GenBank/DDBJ databases">
        <authorList>
            <person name="Li T."/>
            <person name="Hu X."/>
            <person name="Zhang T."/>
            <person name="Song X."/>
            <person name="Zhang H."/>
            <person name="Dai N."/>
            <person name="Sheng W."/>
            <person name="Hou X."/>
            <person name="Wei L."/>
        </authorList>
    </citation>
    <scope>NUCLEOTIDE SEQUENCE</scope>
    <source>
        <strain evidence="1">G02</strain>
        <tissue evidence="1">Leaf</tissue>
    </source>
</reference>
<reference evidence="1" key="2">
    <citation type="journal article" date="2024" name="Plant">
        <title>Genomic evolution and insights into agronomic trait innovations of Sesamum species.</title>
        <authorList>
            <person name="Miao H."/>
            <person name="Wang L."/>
            <person name="Qu L."/>
            <person name="Liu H."/>
            <person name="Sun Y."/>
            <person name="Le M."/>
            <person name="Wang Q."/>
            <person name="Wei S."/>
            <person name="Zheng Y."/>
            <person name="Lin W."/>
            <person name="Duan Y."/>
            <person name="Cao H."/>
            <person name="Xiong S."/>
            <person name="Wang X."/>
            <person name="Wei L."/>
            <person name="Li C."/>
            <person name="Ma Q."/>
            <person name="Ju M."/>
            <person name="Zhao R."/>
            <person name="Li G."/>
            <person name="Mu C."/>
            <person name="Tian Q."/>
            <person name="Mei H."/>
            <person name="Zhang T."/>
            <person name="Gao T."/>
            <person name="Zhang H."/>
        </authorList>
    </citation>
    <scope>NUCLEOTIDE SEQUENCE</scope>
    <source>
        <strain evidence="1">G02</strain>
    </source>
</reference>
<dbReference type="EMBL" id="JACGWJ010000015">
    <property type="protein sequence ID" value="KAL0366699.1"/>
    <property type="molecule type" value="Genomic_DNA"/>
</dbReference>
<gene>
    <name evidence="1" type="ORF">Sradi_3560000</name>
</gene>
<proteinExistence type="predicted"/>
<accession>A0AAW2QG77</accession>
<name>A0AAW2QG77_SESRA</name>
<comment type="caution">
    <text evidence="1">The sequence shown here is derived from an EMBL/GenBank/DDBJ whole genome shotgun (WGS) entry which is preliminary data.</text>
</comment>
<sequence>MEYRISNQNVQFGSIPSTDFLEVLARVKKYMNLEDAWLVKGSNHYTWKENELPSSRRNMREFREHFDPFDPKNEHYTPLITNPARMLMVIDRLRHPALQWSKGSEEGP</sequence>
<organism evidence="1">
    <name type="scientific">Sesamum radiatum</name>
    <name type="common">Black benniseed</name>
    <dbReference type="NCBI Taxonomy" id="300843"/>
    <lineage>
        <taxon>Eukaryota</taxon>
        <taxon>Viridiplantae</taxon>
        <taxon>Streptophyta</taxon>
        <taxon>Embryophyta</taxon>
        <taxon>Tracheophyta</taxon>
        <taxon>Spermatophyta</taxon>
        <taxon>Magnoliopsida</taxon>
        <taxon>eudicotyledons</taxon>
        <taxon>Gunneridae</taxon>
        <taxon>Pentapetalae</taxon>
        <taxon>asterids</taxon>
        <taxon>lamiids</taxon>
        <taxon>Lamiales</taxon>
        <taxon>Pedaliaceae</taxon>
        <taxon>Sesamum</taxon>
    </lineage>
</organism>
<dbReference type="AlphaFoldDB" id="A0AAW2QG77"/>